<dbReference type="InterPro" id="IPR002018">
    <property type="entry name" value="CarbesteraseB"/>
</dbReference>
<keyword evidence="3 4" id="KW-0378">Hydrolase</keyword>
<dbReference type="AlphaFoldDB" id="A0A3P7JCE4"/>
<evidence type="ECO:0000256" key="4">
    <source>
        <dbReference type="RuleBase" id="RU361235"/>
    </source>
</evidence>
<evidence type="ECO:0000313" key="7">
    <source>
        <dbReference type="Proteomes" id="UP000270094"/>
    </source>
</evidence>
<feature type="non-terminal residue" evidence="6">
    <location>
        <position position="168"/>
    </location>
</feature>
<evidence type="ECO:0000259" key="5">
    <source>
        <dbReference type="Pfam" id="PF00135"/>
    </source>
</evidence>
<gene>
    <name evidence="6" type="ORF">SVUK_LOCUS8745</name>
</gene>
<dbReference type="Proteomes" id="UP000270094">
    <property type="component" value="Unassembled WGS sequence"/>
</dbReference>
<evidence type="ECO:0000256" key="1">
    <source>
        <dbReference type="ARBA" id="ARBA00005964"/>
    </source>
</evidence>
<dbReference type="InterPro" id="IPR051093">
    <property type="entry name" value="Neuroligin/BSAL"/>
</dbReference>
<dbReference type="PROSITE" id="PS00122">
    <property type="entry name" value="CARBOXYLESTERASE_B_1"/>
    <property type="match status" value="1"/>
</dbReference>
<dbReference type="GO" id="GO:0052689">
    <property type="term" value="F:carboxylic ester hydrolase activity"/>
    <property type="evidence" value="ECO:0007669"/>
    <property type="project" value="UniProtKB-KW"/>
</dbReference>
<comment type="similarity">
    <text evidence="1 4">Belongs to the type-B carboxylesterase/lipase family.</text>
</comment>
<dbReference type="Pfam" id="PF00135">
    <property type="entry name" value="COesterase"/>
    <property type="match status" value="1"/>
</dbReference>
<keyword evidence="2" id="KW-0719">Serine esterase</keyword>
<sequence>MNFIYENAQNFGGDRSRITVWGLSAGGAAAGQLAISPVTRDYVANSIEMSGSPWVFWAVGPNVRKNSLELAKELNCTGDNLKSCMKSKSVVEVYDAVINVGYTQSTLDSGKWGPVLDGEFLTNPDEMVTTAPPKPAMLGVSNKDATFFTIKWLSPYIHMFGLSPADFK</sequence>
<reference evidence="6 7" key="1">
    <citation type="submission" date="2018-11" db="EMBL/GenBank/DDBJ databases">
        <authorList>
            <consortium name="Pathogen Informatics"/>
        </authorList>
    </citation>
    <scope>NUCLEOTIDE SEQUENCE [LARGE SCALE GENOMIC DNA]</scope>
</reference>
<evidence type="ECO:0000256" key="2">
    <source>
        <dbReference type="ARBA" id="ARBA00022487"/>
    </source>
</evidence>
<dbReference type="SUPFAM" id="SSF53474">
    <property type="entry name" value="alpha/beta-Hydrolases"/>
    <property type="match status" value="1"/>
</dbReference>
<organism evidence="6 7">
    <name type="scientific">Strongylus vulgaris</name>
    <name type="common">Blood worm</name>
    <dbReference type="NCBI Taxonomy" id="40348"/>
    <lineage>
        <taxon>Eukaryota</taxon>
        <taxon>Metazoa</taxon>
        <taxon>Ecdysozoa</taxon>
        <taxon>Nematoda</taxon>
        <taxon>Chromadorea</taxon>
        <taxon>Rhabditida</taxon>
        <taxon>Rhabditina</taxon>
        <taxon>Rhabditomorpha</taxon>
        <taxon>Strongyloidea</taxon>
        <taxon>Strongylidae</taxon>
        <taxon>Strongylus</taxon>
    </lineage>
</organism>
<feature type="domain" description="Carboxylesterase type B" evidence="5">
    <location>
        <begin position="2"/>
        <end position="153"/>
    </location>
</feature>
<keyword evidence="7" id="KW-1185">Reference proteome</keyword>
<dbReference type="InterPro" id="IPR029058">
    <property type="entry name" value="AB_hydrolase_fold"/>
</dbReference>
<accession>A0A3P7JCE4</accession>
<protein>
    <recommendedName>
        <fullName evidence="4">Carboxylic ester hydrolase</fullName>
        <ecNumber evidence="4">3.1.1.-</ecNumber>
    </recommendedName>
</protein>
<name>A0A3P7JCE4_STRVU</name>
<evidence type="ECO:0000256" key="3">
    <source>
        <dbReference type="ARBA" id="ARBA00022801"/>
    </source>
</evidence>
<dbReference type="EC" id="3.1.1.-" evidence="4"/>
<dbReference type="Gene3D" id="3.40.50.1820">
    <property type="entry name" value="alpha/beta hydrolase"/>
    <property type="match status" value="1"/>
</dbReference>
<dbReference type="InterPro" id="IPR019826">
    <property type="entry name" value="Carboxylesterase_B_AS"/>
</dbReference>
<proteinExistence type="inferred from homology"/>
<evidence type="ECO:0000313" key="6">
    <source>
        <dbReference type="EMBL" id="VDM73747.1"/>
    </source>
</evidence>
<dbReference type="PANTHER" id="PTHR43903">
    <property type="entry name" value="NEUROLIGIN"/>
    <property type="match status" value="1"/>
</dbReference>
<dbReference type="EMBL" id="UYYB01032225">
    <property type="protein sequence ID" value="VDM73747.1"/>
    <property type="molecule type" value="Genomic_DNA"/>
</dbReference>
<dbReference type="OrthoDB" id="3200163at2759"/>